<keyword evidence="6" id="KW-1185">Reference proteome</keyword>
<dbReference type="InterPro" id="IPR002908">
    <property type="entry name" value="Frataxin/CyaY"/>
</dbReference>
<dbReference type="PANTHER" id="PTHR16821">
    <property type="entry name" value="FRATAXIN"/>
    <property type="match status" value="1"/>
</dbReference>
<evidence type="ECO:0000256" key="1">
    <source>
        <dbReference type="ARBA" id="ARBA00008183"/>
    </source>
</evidence>
<dbReference type="HAMAP" id="MF_00142">
    <property type="entry name" value="CyaY"/>
    <property type="match status" value="1"/>
</dbReference>
<comment type="function">
    <text evidence="4">Involved in iron-sulfur (Fe-S) cluster assembly. May act as a regulator of Fe-S biogenesis.</text>
</comment>
<evidence type="ECO:0000256" key="4">
    <source>
        <dbReference type="HAMAP-Rule" id="MF_00142"/>
    </source>
</evidence>
<dbReference type="PROSITE" id="PS50810">
    <property type="entry name" value="FRATAXIN_2"/>
    <property type="match status" value="1"/>
</dbReference>
<keyword evidence="2 4" id="KW-0479">Metal-binding</keyword>
<dbReference type="PROSITE" id="PS01344">
    <property type="entry name" value="FRATAXIN_1"/>
    <property type="match status" value="1"/>
</dbReference>
<dbReference type="EMBL" id="CP063982">
    <property type="protein sequence ID" value="UOD50467.1"/>
    <property type="molecule type" value="Genomic_DNA"/>
</dbReference>
<proteinExistence type="inferred from homology"/>
<accession>A0ABY4AN25</accession>
<dbReference type="SMART" id="SM01219">
    <property type="entry name" value="Frataxin_Cyay"/>
    <property type="match status" value="1"/>
</dbReference>
<protein>
    <recommendedName>
        <fullName evidence="4">Iron-sulfur cluster assembly protein CyaY</fullName>
    </recommendedName>
</protein>
<reference evidence="5 6" key="1">
    <citation type="submission" date="2020-11" db="EMBL/GenBank/DDBJ databases">
        <title>Algicoccus daihaiensis sp.nov., isolated from Daihai Lake in Inner Mongolia.</title>
        <authorList>
            <person name="Kai J."/>
        </authorList>
    </citation>
    <scope>NUCLEOTIDE SEQUENCE [LARGE SCALE GENOMIC DNA]</scope>
    <source>
        <strain evidence="6">f23</strain>
    </source>
</reference>
<evidence type="ECO:0000256" key="2">
    <source>
        <dbReference type="ARBA" id="ARBA00022723"/>
    </source>
</evidence>
<dbReference type="InterPro" id="IPR047584">
    <property type="entry name" value="CyaY"/>
</dbReference>
<dbReference type="SUPFAM" id="SSF55387">
    <property type="entry name" value="Frataxin/Nqo15-like"/>
    <property type="match status" value="1"/>
</dbReference>
<dbReference type="InterPro" id="IPR036524">
    <property type="entry name" value="Frataxin/CyaY_sf"/>
</dbReference>
<evidence type="ECO:0000256" key="3">
    <source>
        <dbReference type="ARBA" id="ARBA00023004"/>
    </source>
</evidence>
<dbReference type="NCBIfam" id="TIGR03421">
    <property type="entry name" value="FeS_CyaY"/>
    <property type="match status" value="1"/>
</dbReference>
<name>A0ABY4AN25_9BURK</name>
<comment type="similarity">
    <text evidence="1 4">Belongs to the frataxin family.</text>
</comment>
<dbReference type="RefSeq" id="WP_243478874.1">
    <property type="nucleotide sequence ID" value="NZ_CP063982.1"/>
</dbReference>
<dbReference type="Gene3D" id="3.30.920.10">
    <property type="entry name" value="Frataxin/CyaY"/>
    <property type="match status" value="1"/>
</dbReference>
<sequence length="109" mass="12443">MTETEFDELISGILDRIETHADDWYDKLDVDVDTKREANVLNMLFNNKTPVVINSQAPMQELWVAAPSGGFHYRFDGQHWKDTRGGPDLHEALSQIFSDVTGHTIQIQL</sequence>
<keyword evidence="3 4" id="KW-0408">Iron</keyword>
<dbReference type="Proteomes" id="UP000831607">
    <property type="component" value="Chromosome"/>
</dbReference>
<dbReference type="InterPro" id="IPR020895">
    <property type="entry name" value="Frataxin_CS"/>
</dbReference>
<dbReference type="PANTHER" id="PTHR16821:SF2">
    <property type="entry name" value="FRATAXIN, MITOCHONDRIAL"/>
    <property type="match status" value="1"/>
</dbReference>
<evidence type="ECO:0000313" key="6">
    <source>
        <dbReference type="Proteomes" id="UP000831607"/>
    </source>
</evidence>
<gene>
    <name evidence="4 5" type="primary">cyaY</name>
    <name evidence="5" type="ORF">DHf2319_00540</name>
</gene>
<dbReference type="Pfam" id="PF01491">
    <property type="entry name" value="Frataxin_Cyay"/>
    <property type="match status" value="1"/>
</dbReference>
<evidence type="ECO:0000313" key="5">
    <source>
        <dbReference type="EMBL" id="UOD50467.1"/>
    </source>
</evidence>
<organism evidence="5 6">
    <name type="scientific">Orrella daihaiensis</name>
    <dbReference type="NCBI Taxonomy" id="2782176"/>
    <lineage>
        <taxon>Bacteria</taxon>
        <taxon>Pseudomonadati</taxon>
        <taxon>Pseudomonadota</taxon>
        <taxon>Betaproteobacteria</taxon>
        <taxon>Burkholderiales</taxon>
        <taxon>Alcaligenaceae</taxon>
        <taxon>Orrella</taxon>
    </lineage>
</organism>